<comment type="caution">
    <text evidence="1">The sequence shown here is derived from an EMBL/GenBank/DDBJ whole genome shotgun (WGS) entry which is preliminary data.</text>
</comment>
<evidence type="ECO:0000313" key="1">
    <source>
        <dbReference type="EMBL" id="OPH51166.1"/>
    </source>
</evidence>
<dbReference type="Proteomes" id="UP000190626">
    <property type="component" value="Unassembled WGS sequence"/>
</dbReference>
<sequence>MKMNMMIDRYMPDYQFGERHEIVIHAEQEIVYRAIREVTATEIPLLRLLFAIRTLPSLLMGKRGKVLADTLPYVEEMERYGFLLLEEEQNLEFVVGVVGKFWRPVGNLPIKLKSVVDFTKFIDSRYARSVMNFSVQHGELNGNTVLRTETRVQTIGSAAKVKFALYWAIIYPGSAYIRRMMLKAIKKRAESNHG</sequence>
<accession>A0A1V4HDT5</accession>
<name>A0A1V4HDT5_9BACL</name>
<proteinExistence type="predicted"/>
<organism evidence="1 2">
    <name type="scientific">Paenibacillus ferrarius</name>
    <dbReference type="NCBI Taxonomy" id="1469647"/>
    <lineage>
        <taxon>Bacteria</taxon>
        <taxon>Bacillati</taxon>
        <taxon>Bacillota</taxon>
        <taxon>Bacilli</taxon>
        <taxon>Bacillales</taxon>
        <taxon>Paenibacillaceae</taxon>
        <taxon>Paenibacillus</taxon>
    </lineage>
</organism>
<dbReference type="STRING" id="1469647.BC351_35540"/>
<reference evidence="2" key="1">
    <citation type="submission" date="2016-07" db="EMBL/GenBank/DDBJ databases">
        <authorList>
            <person name="Florea S."/>
            <person name="Webb J.S."/>
            <person name="Jaromczyk J."/>
            <person name="Schardl C.L."/>
        </authorList>
    </citation>
    <scope>NUCLEOTIDE SEQUENCE [LARGE SCALE GENOMIC DNA]</scope>
    <source>
        <strain evidence="2">CY1</strain>
    </source>
</reference>
<keyword evidence="2" id="KW-1185">Reference proteome</keyword>
<dbReference type="AlphaFoldDB" id="A0A1V4HDT5"/>
<gene>
    <name evidence="1" type="ORF">BC351_35540</name>
</gene>
<evidence type="ECO:0000313" key="2">
    <source>
        <dbReference type="Proteomes" id="UP000190626"/>
    </source>
</evidence>
<protein>
    <recommendedName>
        <fullName evidence="3">DUF2867 domain-containing protein</fullName>
    </recommendedName>
</protein>
<evidence type="ECO:0008006" key="3">
    <source>
        <dbReference type="Google" id="ProtNLM"/>
    </source>
</evidence>
<dbReference type="EMBL" id="MBTG01000032">
    <property type="protein sequence ID" value="OPH51166.1"/>
    <property type="molecule type" value="Genomic_DNA"/>
</dbReference>
<dbReference type="RefSeq" id="WP_079417266.1">
    <property type="nucleotide sequence ID" value="NZ_MBTG01000032.1"/>
</dbReference>
<dbReference type="OrthoDB" id="5464833at2"/>